<organism evidence="5 6">
    <name type="scientific">Streptomyces diastatochromogenes</name>
    <dbReference type="NCBI Taxonomy" id="42236"/>
    <lineage>
        <taxon>Bacteria</taxon>
        <taxon>Bacillati</taxon>
        <taxon>Actinomycetota</taxon>
        <taxon>Actinomycetes</taxon>
        <taxon>Kitasatosporales</taxon>
        <taxon>Streptomycetaceae</taxon>
        <taxon>Streptomyces</taxon>
    </lineage>
</organism>
<feature type="compositionally biased region" description="Polar residues" evidence="3">
    <location>
        <begin position="91"/>
        <end position="109"/>
    </location>
</feature>
<dbReference type="PANTHER" id="PTHR42998:SF1">
    <property type="entry name" value="TYPE I RESTRICTION ENZYME HINDI METHYLASE SUBUNIT"/>
    <property type="match status" value="1"/>
</dbReference>
<proteinExistence type="predicted"/>
<accession>A0A233SF15</accession>
<dbReference type="AlphaFoldDB" id="A0A233SF15"/>
<evidence type="ECO:0000313" key="5">
    <source>
        <dbReference type="EMBL" id="OXY94241.1"/>
    </source>
</evidence>
<feature type="region of interest" description="Disordered" evidence="3">
    <location>
        <begin position="146"/>
        <end position="166"/>
    </location>
</feature>
<dbReference type="GO" id="GO:0004519">
    <property type="term" value="F:endonuclease activity"/>
    <property type="evidence" value="ECO:0007669"/>
    <property type="project" value="UniProtKB-KW"/>
</dbReference>
<sequence>MYTVKLCTVTSMFTRTCRNERPTDTVTNMTSDQHDQMTAAEIARLAGVGRAAVSNWRRRYPGFPQQLGGTPQRPTFSRKEVEAWLKETGKSDQLATAGSTETGTQSISDLSPFASGGPSYTREPEHGLADLTPGQLLARVMTSLLPQSTAPPPNHSDDTDVPDTDPPVVLDPACAEATLLMAVADRFGSSVKLVGQEIDELAAAKAKAALHLRSDTQSVKYEIHSGDSLLDNQLGTYLGASAAVICEPPFDLLQWPATKLADDQRWTFGIPSPRDPELAWVQHCYAHLRPHGVAVVAVSPRTCIQPSGQSIRTALVRSGALRSVIALPTGMGSTPDSSLHIWVLRRPYGTPTPDTVDMIDLSGLSDPADVPDGNAAWRDIVRGDSPAVSRAVPCQELLDDDVSLLPSRYVSAHVETSPDDFARVTGRLRALYTHIGQGLPNFTAPNTQVRHMYVSFAELERTGALKIRSRETTPSAGDLLMRTLGRPPVVATGTAEDGIGVAQVVEINADRLDPHFVVAFLQADAQALPVANTLGALNREDLRRCRIPRLPLAEQRRYGDAFRYLQQLQDTLTALAKTSSHVIDQTLHALTTGVLAPGFSAARDTDGAIATDNETREL</sequence>
<dbReference type="Gene3D" id="3.90.220.20">
    <property type="entry name" value="DNA methylase specificity domains"/>
    <property type="match status" value="1"/>
</dbReference>
<dbReference type="EMBL" id="MCGQ01000016">
    <property type="protein sequence ID" value="OXY94241.1"/>
    <property type="molecule type" value="Genomic_DNA"/>
</dbReference>
<keyword evidence="1" id="KW-0680">Restriction system</keyword>
<gene>
    <name evidence="5" type="ORF">BEK98_20470</name>
</gene>
<dbReference type="InterPro" id="IPR003356">
    <property type="entry name" value="DNA_methylase_A-5"/>
</dbReference>
<dbReference type="InterPro" id="IPR044946">
    <property type="entry name" value="Restrct_endonuc_typeI_TRD_sf"/>
</dbReference>
<dbReference type="Gene3D" id="3.40.50.150">
    <property type="entry name" value="Vaccinia Virus protein VP39"/>
    <property type="match status" value="1"/>
</dbReference>
<feature type="domain" description="DNA methylase adenine-specific" evidence="4">
    <location>
        <begin position="167"/>
        <end position="364"/>
    </location>
</feature>
<evidence type="ECO:0000256" key="1">
    <source>
        <dbReference type="ARBA" id="ARBA00022747"/>
    </source>
</evidence>
<reference evidence="5 6" key="1">
    <citation type="submission" date="2016-07" db="EMBL/GenBank/DDBJ databases">
        <title>Draft genome of Streptomyces diastatochromogenes.</title>
        <authorList>
            <person name="Podduturi R."/>
            <person name="Lukassen M.B."/>
            <person name="Clausen N."/>
            <person name="Nielsen J.L."/>
            <person name="Jorgensen N.O."/>
        </authorList>
    </citation>
    <scope>NUCLEOTIDE SEQUENCE [LARGE SCALE GENOMIC DNA]</scope>
    <source>
        <strain evidence="5 6">DSM 40608</strain>
    </source>
</reference>
<evidence type="ECO:0000313" key="6">
    <source>
        <dbReference type="Proteomes" id="UP000215483"/>
    </source>
</evidence>
<keyword evidence="5" id="KW-0255">Endonuclease</keyword>
<name>A0A233SF15_STRDA</name>
<dbReference type="PANTHER" id="PTHR42998">
    <property type="entry name" value="TYPE I RESTRICTION ENZYME HINDVIIP M PROTEIN-RELATED"/>
    <property type="match status" value="1"/>
</dbReference>
<dbReference type="Pfam" id="PF02384">
    <property type="entry name" value="N6_Mtase"/>
    <property type="match status" value="1"/>
</dbReference>
<feature type="region of interest" description="Disordered" evidence="3">
    <location>
        <begin position="88"/>
        <end position="128"/>
    </location>
</feature>
<dbReference type="Proteomes" id="UP000215483">
    <property type="component" value="Unassembled WGS sequence"/>
</dbReference>
<dbReference type="GO" id="GO:0003677">
    <property type="term" value="F:DNA binding"/>
    <property type="evidence" value="ECO:0007669"/>
    <property type="project" value="UniProtKB-KW"/>
</dbReference>
<dbReference type="GO" id="GO:0009307">
    <property type="term" value="P:DNA restriction-modification system"/>
    <property type="evidence" value="ECO:0007669"/>
    <property type="project" value="UniProtKB-KW"/>
</dbReference>
<keyword evidence="5" id="KW-0378">Hydrolase</keyword>
<comment type="caution">
    <text evidence="5">The sequence shown here is derived from an EMBL/GenBank/DDBJ whole genome shotgun (WGS) entry which is preliminary data.</text>
</comment>
<evidence type="ECO:0000256" key="3">
    <source>
        <dbReference type="SAM" id="MobiDB-lite"/>
    </source>
</evidence>
<dbReference type="SUPFAM" id="SSF53335">
    <property type="entry name" value="S-adenosyl-L-methionine-dependent methyltransferases"/>
    <property type="match status" value="1"/>
</dbReference>
<keyword evidence="6" id="KW-1185">Reference proteome</keyword>
<dbReference type="SUPFAM" id="SSF116734">
    <property type="entry name" value="DNA methylase specificity domain"/>
    <property type="match status" value="1"/>
</dbReference>
<keyword evidence="2" id="KW-0238">DNA-binding</keyword>
<keyword evidence="5" id="KW-0540">Nuclease</keyword>
<dbReference type="InterPro" id="IPR029063">
    <property type="entry name" value="SAM-dependent_MTases_sf"/>
</dbReference>
<evidence type="ECO:0000259" key="4">
    <source>
        <dbReference type="Pfam" id="PF02384"/>
    </source>
</evidence>
<protein>
    <submittedName>
        <fullName evidence="5">Type II restriction endonuclease subunit M</fullName>
    </submittedName>
</protein>
<evidence type="ECO:0000256" key="2">
    <source>
        <dbReference type="ARBA" id="ARBA00023125"/>
    </source>
</evidence>
<dbReference type="GO" id="GO:0008170">
    <property type="term" value="F:N-methyltransferase activity"/>
    <property type="evidence" value="ECO:0007669"/>
    <property type="project" value="InterPro"/>
</dbReference>
<dbReference type="InterPro" id="IPR052916">
    <property type="entry name" value="Type-I_RE_MTase_Subunit"/>
</dbReference>